<reference evidence="2 3" key="1">
    <citation type="submission" date="2018-06" db="EMBL/GenBank/DDBJ databases">
        <title>A transcriptomic atlas of mushroom development highlights an independent origin of complex multicellularity.</title>
        <authorList>
            <consortium name="DOE Joint Genome Institute"/>
            <person name="Krizsan K."/>
            <person name="Almasi E."/>
            <person name="Merenyi Z."/>
            <person name="Sahu N."/>
            <person name="Viragh M."/>
            <person name="Koszo T."/>
            <person name="Mondo S."/>
            <person name="Kiss B."/>
            <person name="Balint B."/>
            <person name="Kues U."/>
            <person name="Barry K."/>
            <person name="Hegedus J.C."/>
            <person name="Henrissat B."/>
            <person name="Johnson J."/>
            <person name="Lipzen A."/>
            <person name="Ohm R."/>
            <person name="Nagy I."/>
            <person name="Pangilinan J."/>
            <person name="Yan J."/>
            <person name="Xiong Y."/>
            <person name="Grigoriev I.V."/>
            <person name="Hibbett D.S."/>
            <person name="Nagy L.G."/>
        </authorList>
    </citation>
    <scope>NUCLEOTIDE SEQUENCE [LARGE SCALE GENOMIC DNA]</scope>
    <source>
        <strain evidence="2 3">SZMC22713</strain>
    </source>
</reference>
<dbReference type="EMBL" id="ML170175">
    <property type="protein sequence ID" value="TDL22369.1"/>
    <property type="molecule type" value="Genomic_DNA"/>
</dbReference>
<gene>
    <name evidence="2" type="ORF">BD410DRAFT_864658</name>
</gene>
<evidence type="ECO:0000256" key="1">
    <source>
        <dbReference type="SAM" id="MobiDB-lite"/>
    </source>
</evidence>
<dbReference type="Proteomes" id="UP000294933">
    <property type="component" value="Unassembled WGS sequence"/>
</dbReference>
<dbReference type="OrthoDB" id="2935770at2759"/>
<proteinExistence type="predicted"/>
<protein>
    <submittedName>
        <fullName evidence="2">Uncharacterized protein</fullName>
    </submittedName>
</protein>
<evidence type="ECO:0000313" key="3">
    <source>
        <dbReference type="Proteomes" id="UP000294933"/>
    </source>
</evidence>
<evidence type="ECO:0000313" key="2">
    <source>
        <dbReference type="EMBL" id="TDL22369.1"/>
    </source>
</evidence>
<name>A0A4Y7Q651_9AGAM</name>
<dbReference type="VEuPathDB" id="FungiDB:BD410DRAFT_864658"/>
<feature type="region of interest" description="Disordered" evidence="1">
    <location>
        <begin position="407"/>
        <end position="483"/>
    </location>
</feature>
<keyword evidence="3" id="KW-1185">Reference proteome</keyword>
<organism evidence="2 3">
    <name type="scientific">Rickenella mellea</name>
    <dbReference type="NCBI Taxonomy" id="50990"/>
    <lineage>
        <taxon>Eukaryota</taxon>
        <taxon>Fungi</taxon>
        <taxon>Dikarya</taxon>
        <taxon>Basidiomycota</taxon>
        <taxon>Agaricomycotina</taxon>
        <taxon>Agaricomycetes</taxon>
        <taxon>Hymenochaetales</taxon>
        <taxon>Rickenellaceae</taxon>
        <taxon>Rickenella</taxon>
    </lineage>
</organism>
<accession>A0A4Y7Q651</accession>
<dbReference type="AlphaFoldDB" id="A0A4Y7Q651"/>
<sequence>MQADNGGHRIPSIDDLFIIEEYIKARSALRSGDSQLDEDIRTVTGMILLPSIVGRNTIKGVRKYLRTWIPDPNAQDKPITVHVRYHNHVRIPIADFFTALGWFISVTDTEKAYDPTRIKKTFDWYFTRLVLYSKLCYTAMAEIDPNSTGMSSKPRNGYGPATTHILFTIDHPQAAYLDDLAKLVHPLQKLSLSSSLPASAAKGFMADRRAQAAEASFPGLTFYVDTPMGDQPRGIDSKLGHCAETLNVLSQVAHGRTIYALGAALEFKDVKAAFSSNYFCQADNLTEFKQSASKAACENCEIIYKYANVTFVDIAKGIIYGRGPPGYGDPSTLHPKQGWKSVWCDPAHKDVDKQHANVCLANPQGPRNVNPSANRPVNTLPQHAGLPPFPQIPLTYIDAAADNHVLYPTQPRTSGGSGGRHAGIPVHPQQPNPPYSTQDHARYPTQPRMQGGSGHHAQYEGTPAYTQDHVRYLNQPRGSGSSG</sequence>